<reference evidence="1" key="1">
    <citation type="journal article" date="2023" name="Mol. Biol. Evol.">
        <title>Third-Generation Sequencing Reveals the Adaptive Role of the Epigenome in Three Deep-Sea Polychaetes.</title>
        <authorList>
            <person name="Perez M."/>
            <person name="Aroh O."/>
            <person name="Sun Y."/>
            <person name="Lan Y."/>
            <person name="Juniper S.K."/>
            <person name="Young C.R."/>
            <person name="Angers B."/>
            <person name="Qian P.Y."/>
        </authorList>
    </citation>
    <scope>NUCLEOTIDE SEQUENCE</scope>
    <source>
        <strain evidence="1">R07B-5</strain>
    </source>
</reference>
<evidence type="ECO:0000313" key="2">
    <source>
        <dbReference type="Proteomes" id="UP001209878"/>
    </source>
</evidence>
<dbReference type="PANTHER" id="PTHR45703:SF8">
    <property type="entry name" value="DYNEINS HEAVY CHAIN"/>
    <property type="match status" value="1"/>
</dbReference>
<dbReference type="GO" id="GO:0007018">
    <property type="term" value="P:microtubule-based movement"/>
    <property type="evidence" value="ECO:0007669"/>
    <property type="project" value="InterPro"/>
</dbReference>
<gene>
    <name evidence="1" type="ORF">NP493_1243g00005</name>
</gene>
<comment type="caution">
    <text evidence="1">The sequence shown here is derived from an EMBL/GenBank/DDBJ whole genome shotgun (WGS) entry which is preliminary data.</text>
</comment>
<protein>
    <submittedName>
        <fullName evidence="1">Uncharacterized protein</fullName>
    </submittedName>
</protein>
<dbReference type="AlphaFoldDB" id="A0AAD9KBN7"/>
<accession>A0AAD9KBN7</accession>
<organism evidence="1 2">
    <name type="scientific">Ridgeia piscesae</name>
    <name type="common">Tubeworm</name>
    <dbReference type="NCBI Taxonomy" id="27915"/>
    <lineage>
        <taxon>Eukaryota</taxon>
        <taxon>Metazoa</taxon>
        <taxon>Spiralia</taxon>
        <taxon>Lophotrochozoa</taxon>
        <taxon>Annelida</taxon>
        <taxon>Polychaeta</taxon>
        <taxon>Sedentaria</taxon>
        <taxon>Canalipalpata</taxon>
        <taxon>Sabellida</taxon>
        <taxon>Siboglinidae</taxon>
        <taxon>Ridgeia</taxon>
    </lineage>
</organism>
<name>A0AAD9KBN7_RIDPI</name>
<evidence type="ECO:0000313" key="1">
    <source>
        <dbReference type="EMBL" id="KAK2168167.1"/>
    </source>
</evidence>
<dbReference type="EMBL" id="JAODUO010001243">
    <property type="protein sequence ID" value="KAK2168167.1"/>
    <property type="molecule type" value="Genomic_DNA"/>
</dbReference>
<dbReference type="InterPro" id="IPR026983">
    <property type="entry name" value="DHC"/>
</dbReference>
<keyword evidence="2" id="KW-1185">Reference proteome</keyword>
<dbReference type="GO" id="GO:0051959">
    <property type="term" value="F:dynein light intermediate chain binding"/>
    <property type="evidence" value="ECO:0007669"/>
    <property type="project" value="InterPro"/>
</dbReference>
<dbReference type="GO" id="GO:0030286">
    <property type="term" value="C:dynein complex"/>
    <property type="evidence" value="ECO:0007669"/>
    <property type="project" value="InterPro"/>
</dbReference>
<proteinExistence type="predicted"/>
<dbReference type="Gene3D" id="1.20.920.20">
    <property type="match status" value="1"/>
</dbReference>
<sequence length="191" mass="22176">MLLELQRAIEAQHIDQLRAAIKTVENKRYITRLQREYDQAKKLVLSLVRIEKLRHAVMELDRKTMAEIRSYSRPPKLVHYVMRASLLLLGDHEGKTKKWQNCQPRCKTIGPNDLLRRVRQFNLKQVHPEIAARSKEILQHFRLDDVRDKSEGAAAFYVWAVGMAEELTVLTEVVGAVTPADLTRQKEILTL</sequence>
<dbReference type="GO" id="GO:0045505">
    <property type="term" value="F:dynein intermediate chain binding"/>
    <property type="evidence" value="ECO:0007669"/>
    <property type="project" value="InterPro"/>
</dbReference>
<dbReference type="PANTHER" id="PTHR45703">
    <property type="entry name" value="DYNEIN HEAVY CHAIN"/>
    <property type="match status" value="1"/>
</dbReference>
<dbReference type="Proteomes" id="UP001209878">
    <property type="component" value="Unassembled WGS sequence"/>
</dbReference>